<dbReference type="PANTHER" id="PTHR12697:SF5">
    <property type="entry name" value="DEOXYHYPUSINE HYDROXYLASE"/>
    <property type="match status" value="1"/>
</dbReference>
<evidence type="ECO:0000256" key="2">
    <source>
        <dbReference type="SAM" id="SignalP"/>
    </source>
</evidence>
<sequence length="772" mass="82280">MVFTLRCRFVLLVLPILMTLPMACRQPVPSSAVKREISDVNDTPDSADPLLDRWVRNFAAATGEGREKAMAAIIQIHEADEGIDVILPLLTLLDDRKTDGPGQYFPDVPSSTMEAAVMTLLKLGPKAEEALLVRGLPKLQAHLNDTDPLVREHALHALARLGKRANPATIQMVKQLSDKDNNVRRAAYLAMRAIAPIPSPELVKLLNSSDASIRSDAAEAIQDRDLPADALPTLMKCLQDPDRFVRNTAAEAIGKLGAKAEPAIPELIKNIEDLNEQDLRNARQLSDLGALEALRKIGAPAVAPLANVLESKNFVARYVAALTLGRMGPTAKSALGQLQARMKAETQYVDVACEAAAAQILIGGDPAAPLKYLEGLLENPQPTVRAAATRTIAALGKPASQLVPKLILELNDPDESVRRVAIEALKRMGSAAKPAIAVLGPRLTDDQISVRTAAAEILLSMGHAAKDAIDDLGDALEGEDSNVRKLAAETLAILGPDAKPALPELLKAIQNKEFDPYQRTAFAQAIGAIGPTASDAAPIMLDLLDATDPILRSTVARALGRIQPKSDLVIPKLITLIRKDSNSNARLSAIFALGKLGTAAKAAAEPLLELYNNSSTPIERKIALAAALGAILPDQAATYHATVLNPLHDHSSRPLIIIQRSVAMEMLELLGPAAKSAVPDLIALTRDRVADQRIRAARALASLGKLAEPAIPALVSLLKDSDATVRRAAMESLEKLGPLAKSAGPRLRELIASDPENSIPAIRAAERVDPQP</sequence>
<evidence type="ECO:0000313" key="4">
    <source>
        <dbReference type="Proteomes" id="UP000464378"/>
    </source>
</evidence>
<dbReference type="GO" id="GO:0016491">
    <property type="term" value="F:oxidoreductase activity"/>
    <property type="evidence" value="ECO:0007669"/>
    <property type="project" value="TreeGrafter"/>
</dbReference>
<dbReference type="InterPro" id="IPR016024">
    <property type="entry name" value="ARM-type_fold"/>
</dbReference>
<dbReference type="SUPFAM" id="SSF48371">
    <property type="entry name" value="ARM repeat"/>
    <property type="match status" value="2"/>
</dbReference>
<dbReference type="Proteomes" id="UP000464378">
    <property type="component" value="Chromosome"/>
</dbReference>
<dbReference type="InterPro" id="IPR021133">
    <property type="entry name" value="HEAT_type_2"/>
</dbReference>
<accession>A0A6C2YWA7</accession>
<gene>
    <name evidence="3" type="ORF">GMBLW1_35120</name>
</gene>
<keyword evidence="2" id="KW-0732">Signal</keyword>
<dbReference type="KEGG" id="tim:GMBLW1_35120"/>
<dbReference type="InterPro" id="IPR011989">
    <property type="entry name" value="ARM-like"/>
</dbReference>
<dbReference type="Gene3D" id="1.25.10.10">
    <property type="entry name" value="Leucine-rich Repeat Variant"/>
    <property type="match status" value="6"/>
</dbReference>
<feature type="chain" id="PRO_5036172896" description="TOG domain-containing protein" evidence="2">
    <location>
        <begin position="26"/>
        <end position="772"/>
    </location>
</feature>
<feature type="signal peptide" evidence="2">
    <location>
        <begin position="1"/>
        <end position="25"/>
    </location>
</feature>
<dbReference type="SMART" id="SM00567">
    <property type="entry name" value="EZ_HEAT"/>
    <property type="match status" value="15"/>
</dbReference>
<dbReference type="PROSITE" id="PS50077">
    <property type="entry name" value="HEAT_REPEAT"/>
    <property type="match status" value="3"/>
</dbReference>
<keyword evidence="4" id="KW-1185">Reference proteome</keyword>
<dbReference type="EMBL" id="LR586016">
    <property type="protein sequence ID" value="VIP05681.1"/>
    <property type="molecule type" value="Genomic_DNA"/>
</dbReference>
<dbReference type="InParanoid" id="A0A6C2YWA7"/>
<dbReference type="GO" id="GO:0016829">
    <property type="term" value="F:lyase activity"/>
    <property type="evidence" value="ECO:0007669"/>
    <property type="project" value="UniProtKB-KW"/>
</dbReference>
<organism evidence="3">
    <name type="scientific">Tuwongella immobilis</name>
    <dbReference type="NCBI Taxonomy" id="692036"/>
    <lineage>
        <taxon>Bacteria</taxon>
        <taxon>Pseudomonadati</taxon>
        <taxon>Planctomycetota</taxon>
        <taxon>Planctomycetia</taxon>
        <taxon>Gemmatales</taxon>
        <taxon>Gemmataceae</taxon>
        <taxon>Tuwongella</taxon>
    </lineage>
</organism>
<dbReference type="EMBL" id="LR593887">
    <property type="protein sequence ID" value="VTS08718.1"/>
    <property type="molecule type" value="Genomic_DNA"/>
</dbReference>
<dbReference type="Pfam" id="PF13646">
    <property type="entry name" value="HEAT_2"/>
    <property type="match status" value="5"/>
</dbReference>
<proteinExistence type="predicted"/>
<dbReference type="AlphaFoldDB" id="A0A6C2YWA7"/>
<protein>
    <recommendedName>
        <fullName evidence="5">TOG domain-containing protein</fullName>
    </recommendedName>
</protein>
<dbReference type="RefSeq" id="WP_162660843.1">
    <property type="nucleotide sequence ID" value="NZ_LR593887.1"/>
</dbReference>
<dbReference type="InterPro" id="IPR004155">
    <property type="entry name" value="PBS_lyase_HEAT"/>
</dbReference>
<keyword evidence="3" id="KW-0456">Lyase</keyword>
<evidence type="ECO:0000256" key="1">
    <source>
        <dbReference type="ARBA" id="ARBA00045876"/>
    </source>
</evidence>
<comment type="function">
    <text evidence="1">Catalyzes the hydroxylation of the N(6)-(4-aminobutyl)-L-lysine intermediate produced by deoxyhypusine synthase/DHPS on a critical lysine of the eukaryotic translation initiation factor 5A/eIF-5A. This is the second step of the post-translational modification of that lysine into an unusual amino acid residue named hypusine. Hypusination is unique to mature eIF-5A factor and is essential for its function.</text>
</comment>
<dbReference type="PANTHER" id="PTHR12697">
    <property type="entry name" value="PBS LYASE HEAT-LIKE PROTEIN"/>
    <property type="match status" value="1"/>
</dbReference>
<reference evidence="3" key="1">
    <citation type="submission" date="2019-04" db="EMBL/GenBank/DDBJ databases">
        <authorList>
            <consortium name="Science for Life Laboratories"/>
        </authorList>
    </citation>
    <scope>NUCLEOTIDE SEQUENCE</scope>
    <source>
        <strain evidence="3">MBLW1</strain>
    </source>
</reference>
<evidence type="ECO:0008006" key="5">
    <source>
        <dbReference type="Google" id="ProtNLM"/>
    </source>
</evidence>
<name>A0A6C2YWA7_9BACT</name>
<evidence type="ECO:0000313" key="3">
    <source>
        <dbReference type="EMBL" id="VIP05681.1"/>
    </source>
</evidence>